<organism evidence="4 5">
    <name type="scientific">Rhipicephalus sanguineus</name>
    <name type="common">Brown dog tick</name>
    <name type="synonym">Ixodes sanguineus</name>
    <dbReference type="NCBI Taxonomy" id="34632"/>
    <lineage>
        <taxon>Eukaryota</taxon>
        <taxon>Metazoa</taxon>
        <taxon>Ecdysozoa</taxon>
        <taxon>Arthropoda</taxon>
        <taxon>Chelicerata</taxon>
        <taxon>Arachnida</taxon>
        <taxon>Acari</taxon>
        <taxon>Parasitiformes</taxon>
        <taxon>Ixodida</taxon>
        <taxon>Ixodoidea</taxon>
        <taxon>Ixodidae</taxon>
        <taxon>Rhipicephalinae</taxon>
        <taxon>Rhipicephalus</taxon>
        <taxon>Rhipicephalus</taxon>
    </lineage>
</organism>
<dbReference type="SUPFAM" id="SSF52540">
    <property type="entry name" value="P-loop containing nucleoside triphosphate hydrolases"/>
    <property type="match status" value="1"/>
</dbReference>
<dbReference type="GO" id="GO:0008146">
    <property type="term" value="F:sulfotransferase activity"/>
    <property type="evidence" value="ECO:0007669"/>
    <property type="project" value="InterPro"/>
</dbReference>
<dbReference type="PANTHER" id="PTHR11783">
    <property type="entry name" value="SULFOTRANSFERASE SULT"/>
    <property type="match status" value="1"/>
</dbReference>
<comment type="caution">
    <text evidence="4">The sequence shown here is derived from an EMBL/GenBank/DDBJ whole genome shotgun (WGS) entry which is preliminary data.</text>
</comment>
<evidence type="ECO:0000256" key="2">
    <source>
        <dbReference type="ARBA" id="ARBA00022679"/>
    </source>
</evidence>
<dbReference type="Pfam" id="PF00685">
    <property type="entry name" value="Sulfotransfer_1"/>
    <property type="match status" value="1"/>
</dbReference>
<dbReference type="AlphaFoldDB" id="A0A9D4T0K9"/>
<keyword evidence="5" id="KW-1185">Reference proteome</keyword>
<keyword evidence="2" id="KW-0808">Transferase</keyword>
<name>A0A9D4T0K9_RHISA</name>
<accession>A0A9D4T0K9</accession>
<dbReference type="InterPro" id="IPR000863">
    <property type="entry name" value="Sulfotransferase_dom"/>
</dbReference>
<proteinExistence type="inferred from homology"/>
<sequence length="320" mass="36588">MAATAASSSNTPKRTKSLFVDVQGVLAPWNIDVSNVLYAIMYRPYPGDVFITSYPCSGGTWLSTLLYALTHAGKHPVDYTALSRDVLFLERMGRKVEDVAPPRRLKTHLPAKKLRLSQAAKYVYLVRDYRACCVSLYEQMSARAPEYRFSGVSFEDFFERFIAGKVEDNDYFDHVSSWWDHRNSPNYYFMSLENLKKNFEQVVRDLGEFLGGPAERLVRDDQRLKELRQLLIYDCSLTTKSNDTSPPPNYLRDGQCYINCVNCSNRWKDILSEEQAATLTQRFVERTKGQPLKDLLGTLEEPIEAQNVAANSDEAIRVDS</sequence>
<reference evidence="4" key="1">
    <citation type="journal article" date="2020" name="Cell">
        <title>Large-Scale Comparative Analyses of Tick Genomes Elucidate Their Genetic Diversity and Vector Capacities.</title>
        <authorList>
            <consortium name="Tick Genome and Microbiome Consortium (TIGMIC)"/>
            <person name="Jia N."/>
            <person name="Wang J."/>
            <person name="Shi W."/>
            <person name="Du L."/>
            <person name="Sun Y."/>
            <person name="Zhan W."/>
            <person name="Jiang J.F."/>
            <person name="Wang Q."/>
            <person name="Zhang B."/>
            <person name="Ji P."/>
            <person name="Bell-Sakyi L."/>
            <person name="Cui X.M."/>
            <person name="Yuan T.T."/>
            <person name="Jiang B.G."/>
            <person name="Yang W.F."/>
            <person name="Lam T.T."/>
            <person name="Chang Q.C."/>
            <person name="Ding S.J."/>
            <person name="Wang X.J."/>
            <person name="Zhu J.G."/>
            <person name="Ruan X.D."/>
            <person name="Zhao L."/>
            <person name="Wei J.T."/>
            <person name="Ye R.Z."/>
            <person name="Que T.C."/>
            <person name="Du C.H."/>
            <person name="Zhou Y.H."/>
            <person name="Cheng J.X."/>
            <person name="Dai P.F."/>
            <person name="Guo W.B."/>
            <person name="Han X.H."/>
            <person name="Huang E.J."/>
            <person name="Li L.F."/>
            <person name="Wei W."/>
            <person name="Gao Y.C."/>
            <person name="Liu J.Z."/>
            <person name="Shao H.Z."/>
            <person name="Wang X."/>
            <person name="Wang C.C."/>
            <person name="Yang T.C."/>
            <person name="Huo Q.B."/>
            <person name="Li W."/>
            <person name="Chen H.Y."/>
            <person name="Chen S.E."/>
            <person name="Zhou L.G."/>
            <person name="Ni X.B."/>
            <person name="Tian J.H."/>
            <person name="Sheng Y."/>
            <person name="Liu T."/>
            <person name="Pan Y.S."/>
            <person name="Xia L.Y."/>
            <person name="Li J."/>
            <person name="Zhao F."/>
            <person name="Cao W.C."/>
        </authorList>
    </citation>
    <scope>NUCLEOTIDE SEQUENCE</scope>
    <source>
        <strain evidence="4">Rsan-2018</strain>
    </source>
</reference>
<evidence type="ECO:0000313" key="4">
    <source>
        <dbReference type="EMBL" id="KAH7962221.1"/>
    </source>
</evidence>
<protein>
    <recommendedName>
        <fullName evidence="3">Sulfotransferase domain-containing protein</fullName>
    </recommendedName>
</protein>
<feature type="domain" description="Sulfotransferase" evidence="3">
    <location>
        <begin position="47"/>
        <end position="287"/>
    </location>
</feature>
<gene>
    <name evidence="4" type="ORF">HPB52_014936</name>
</gene>
<evidence type="ECO:0000313" key="5">
    <source>
        <dbReference type="Proteomes" id="UP000821837"/>
    </source>
</evidence>
<dbReference type="Proteomes" id="UP000821837">
    <property type="component" value="Chromosome 3"/>
</dbReference>
<dbReference type="InterPro" id="IPR027417">
    <property type="entry name" value="P-loop_NTPase"/>
</dbReference>
<dbReference type="EMBL" id="JABSTV010001249">
    <property type="protein sequence ID" value="KAH7962221.1"/>
    <property type="molecule type" value="Genomic_DNA"/>
</dbReference>
<evidence type="ECO:0000259" key="3">
    <source>
        <dbReference type="Pfam" id="PF00685"/>
    </source>
</evidence>
<evidence type="ECO:0000256" key="1">
    <source>
        <dbReference type="ARBA" id="ARBA00005771"/>
    </source>
</evidence>
<dbReference type="Gene3D" id="3.40.50.300">
    <property type="entry name" value="P-loop containing nucleotide triphosphate hydrolases"/>
    <property type="match status" value="1"/>
</dbReference>
<dbReference type="OMA" id="MYRPYPG"/>
<dbReference type="OrthoDB" id="6474075at2759"/>
<reference evidence="4" key="2">
    <citation type="submission" date="2021-09" db="EMBL/GenBank/DDBJ databases">
        <authorList>
            <person name="Jia N."/>
            <person name="Wang J."/>
            <person name="Shi W."/>
            <person name="Du L."/>
            <person name="Sun Y."/>
            <person name="Zhan W."/>
            <person name="Jiang J."/>
            <person name="Wang Q."/>
            <person name="Zhang B."/>
            <person name="Ji P."/>
            <person name="Sakyi L.B."/>
            <person name="Cui X."/>
            <person name="Yuan T."/>
            <person name="Jiang B."/>
            <person name="Yang W."/>
            <person name="Lam T.T.-Y."/>
            <person name="Chang Q."/>
            <person name="Ding S."/>
            <person name="Wang X."/>
            <person name="Zhu J."/>
            <person name="Ruan X."/>
            <person name="Zhao L."/>
            <person name="Wei J."/>
            <person name="Que T."/>
            <person name="Du C."/>
            <person name="Cheng J."/>
            <person name="Dai P."/>
            <person name="Han X."/>
            <person name="Huang E."/>
            <person name="Gao Y."/>
            <person name="Liu J."/>
            <person name="Shao H."/>
            <person name="Ye R."/>
            <person name="Li L."/>
            <person name="Wei W."/>
            <person name="Wang X."/>
            <person name="Wang C."/>
            <person name="Huo Q."/>
            <person name="Li W."/>
            <person name="Guo W."/>
            <person name="Chen H."/>
            <person name="Chen S."/>
            <person name="Zhou L."/>
            <person name="Zhou L."/>
            <person name="Ni X."/>
            <person name="Tian J."/>
            <person name="Zhou Y."/>
            <person name="Sheng Y."/>
            <person name="Liu T."/>
            <person name="Pan Y."/>
            <person name="Xia L."/>
            <person name="Li J."/>
            <person name="Zhao F."/>
            <person name="Cao W."/>
        </authorList>
    </citation>
    <scope>NUCLEOTIDE SEQUENCE</scope>
    <source>
        <strain evidence="4">Rsan-2018</strain>
        <tissue evidence="4">Larvae</tissue>
    </source>
</reference>
<comment type="similarity">
    <text evidence="1">Belongs to the sulfotransferase 1 family.</text>
</comment>
<dbReference type="VEuPathDB" id="VectorBase:RSAN_048364"/>